<comment type="caution">
    <text evidence="1">The sequence shown here is derived from an EMBL/GenBank/DDBJ whole genome shotgun (WGS) entry which is preliminary data.</text>
</comment>
<name>A0ABV4XPH1_9CYAN</name>
<accession>A0ABV4XPH1</accession>
<organism evidence="1 2">
    <name type="scientific">Floridaenema flaviceps BLCC-F50</name>
    <dbReference type="NCBI Taxonomy" id="3153642"/>
    <lineage>
        <taxon>Bacteria</taxon>
        <taxon>Bacillati</taxon>
        <taxon>Cyanobacteriota</taxon>
        <taxon>Cyanophyceae</taxon>
        <taxon>Oscillatoriophycideae</taxon>
        <taxon>Aerosakkonematales</taxon>
        <taxon>Aerosakkonemataceae</taxon>
        <taxon>Floridanema</taxon>
        <taxon>Floridanema flaviceps</taxon>
    </lineage>
</organism>
<protein>
    <submittedName>
        <fullName evidence="1">Uncharacterized protein</fullName>
    </submittedName>
</protein>
<evidence type="ECO:0000313" key="1">
    <source>
        <dbReference type="EMBL" id="MFB2893619.1"/>
    </source>
</evidence>
<evidence type="ECO:0000313" key="2">
    <source>
        <dbReference type="Proteomes" id="UP001576784"/>
    </source>
</evidence>
<proteinExistence type="predicted"/>
<dbReference type="EMBL" id="JBHFNR010000079">
    <property type="protein sequence ID" value="MFB2893619.1"/>
    <property type="molecule type" value="Genomic_DNA"/>
</dbReference>
<gene>
    <name evidence="1" type="ORF">ACE1CI_11965</name>
</gene>
<dbReference type="RefSeq" id="WP_413263279.1">
    <property type="nucleotide sequence ID" value="NZ_JBHFNR010000079.1"/>
</dbReference>
<reference evidence="1 2" key="1">
    <citation type="submission" date="2024-09" db="EMBL/GenBank/DDBJ databases">
        <title>Floridaenema gen nov. (Aerosakkonemataceae, Aerosakkonematales ord. nov., Cyanobacteria) from benthic tropical and subtropical fresh waters, with the description of four new species.</title>
        <authorList>
            <person name="Moretto J.A."/>
            <person name="Berthold D.E."/>
            <person name="Lefler F.W."/>
            <person name="Huang I.-S."/>
            <person name="Laughinghouse H. IV."/>
        </authorList>
    </citation>
    <scope>NUCLEOTIDE SEQUENCE [LARGE SCALE GENOMIC DNA]</scope>
    <source>
        <strain evidence="1 2">BLCC-F50</strain>
    </source>
</reference>
<sequence>MLFVDIDGVINVRSLGNSEFIGRYQGFDLYGSPVPMARKFLQIVDQAEWIKPLWISWGWRKHALLWNHWSKTRHWQTGYPISYREIQDVMTNYPKMFLDEIEDGKTLAAIWHSKGANKIVWIEDGFPSSAIAWAKADNRVTLIDTLHPSDITQLGIQTWNIDKIEAALNLKFLTTDESR</sequence>
<dbReference type="Proteomes" id="UP001576784">
    <property type="component" value="Unassembled WGS sequence"/>
</dbReference>
<keyword evidence="2" id="KW-1185">Reference proteome</keyword>